<evidence type="ECO:0000256" key="7">
    <source>
        <dbReference type="ARBA" id="ARBA00023053"/>
    </source>
</evidence>
<dbReference type="InterPro" id="IPR001734">
    <property type="entry name" value="Na/solute_symporter"/>
</dbReference>
<dbReference type="InterPro" id="IPR038377">
    <property type="entry name" value="Na/Glc_symporter_sf"/>
</dbReference>
<evidence type="ECO:0000256" key="12">
    <source>
        <dbReference type="SAM" id="Phobius"/>
    </source>
</evidence>
<comment type="caution">
    <text evidence="13">The sequence shown here is derived from an EMBL/GenBank/DDBJ whole genome shotgun (WGS) entry which is preliminary data.</text>
</comment>
<evidence type="ECO:0000256" key="3">
    <source>
        <dbReference type="ARBA" id="ARBA00022448"/>
    </source>
</evidence>
<evidence type="ECO:0000313" key="14">
    <source>
        <dbReference type="Proteomes" id="UP000004358"/>
    </source>
</evidence>
<keyword evidence="9 12" id="KW-0472">Membrane</keyword>
<evidence type="ECO:0000256" key="8">
    <source>
        <dbReference type="ARBA" id="ARBA00023065"/>
    </source>
</evidence>
<dbReference type="CDD" id="cd10326">
    <property type="entry name" value="SLC5sbd_NIS-like"/>
    <property type="match status" value="1"/>
</dbReference>
<feature type="transmembrane region" description="Helical" evidence="12">
    <location>
        <begin position="270"/>
        <end position="299"/>
    </location>
</feature>
<dbReference type="InterPro" id="IPR051163">
    <property type="entry name" value="Sodium:Solute_Symporter_SSF"/>
</dbReference>
<dbReference type="GO" id="GO:0015293">
    <property type="term" value="F:symporter activity"/>
    <property type="evidence" value="ECO:0007669"/>
    <property type="project" value="TreeGrafter"/>
</dbReference>
<dbReference type="HOGENOM" id="CLU_018808_11_4_0"/>
<dbReference type="GO" id="GO:0005886">
    <property type="term" value="C:plasma membrane"/>
    <property type="evidence" value="ECO:0007669"/>
    <property type="project" value="UniProtKB-SubCell"/>
</dbReference>
<feature type="transmembrane region" description="Helical" evidence="12">
    <location>
        <begin position="185"/>
        <end position="208"/>
    </location>
</feature>
<protein>
    <submittedName>
        <fullName evidence="13">Sodium-coupled permease</fullName>
    </submittedName>
</protein>
<dbReference type="PANTHER" id="PTHR42985:SF40">
    <property type="entry name" value="LD47995P-RELATED"/>
    <property type="match status" value="1"/>
</dbReference>
<keyword evidence="5 12" id="KW-0812">Transmembrane</keyword>
<dbReference type="STRING" id="314230.DSM3645_26814"/>
<evidence type="ECO:0000256" key="2">
    <source>
        <dbReference type="ARBA" id="ARBA00006434"/>
    </source>
</evidence>
<accession>A3ZY88</accession>
<keyword evidence="7" id="KW-0915">Sodium</keyword>
<feature type="transmembrane region" description="Helical" evidence="12">
    <location>
        <begin position="6"/>
        <end position="23"/>
    </location>
</feature>
<dbReference type="PANTHER" id="PTHR42985">
    <property type="entry name" value="SODIUM-COUPLED MONOCARBOXYLATE TRANSPORTER"/>
    <property type="match status" value="1"/>
</dbReference>
<dbReference type="AlphaFoldDB" id="A3ZY88"/>
<keyword evidence="6 12" id="KW-1133">Transmembrane helix</keyword>
<evidence type="ECO:0000313" key="13">
    <source>
        <dbReference type="EMBL" id="EAQ78564.1"/>
    </source>
</evidence>
<feature type="transmembrane region" description="Helical" evidence="12">
    <location>
        <begin position="77"/>
        <end position="96"/>
    </location>
</feature>
<dbReference type="eggNOG" id="COG0591">
    <property type="taxonomic scope" value="Bacteria"/>
</dbReference>
<feature type="transmembrane region" description="Helical" evidence="12">
    <location>
        <begin position="43"/>
        <end position="62"/>
    </location>
</feature>
<keyword evidence="10" id="KW-0739">Sodium transport</keyword>
<feature type="transmembrane region" description="Helical" evidence="12">
    <location>
        <begin position="319"/>
        <end position="340"/>
    </location>
</feature>
<comment type="subcellular location">
    <subcellularLocation>
        <location evidence="1">Cell membrane</location>
        <topology evidence="1">Multi-pass membrane protein</topology>
    </subcellularLocation>
</comment>
<dbReference type="Proteomes" id="UP000004358">
    <property type="component" value="Unassembled WGS sequence"/>
</dbReference>
<reference evidence="13 14" key="1">
    <citation type="submission" date="2006-02" db="EMBL/GenBank/DDBJ databases">
        <authorList>
            <person name="Amann R."/>
            <person name="Ferriera S."/>
            <person name="Johnson J."/>
            <person name="Kravitz S."/>
            <person name="Halpern A."/>
            <person name="Remington K."/>
            <person name="Beeson K."/>
            <person name="Tran B."/>
            <person name="Rogers Y.-H."/>
            <person name="Friedman R."/>
            <person name="Venter J.C."/>
        </authorList>
    </citation>
    <scope>NUCLEOTIDE SEQUENCE [LARGE SCALE GENOMIC DNA]</scope>
    <source>
        <strain evidence="13 14">DSM 3645</strain>
    </source>
</reference>
<organism evidence="13 14">
    <name type="scientific">Blastopirellula marina DSM 3645</name>
    <dbReference type="NCBI Taxonomy" id="314230"/>
    <lineage>
        <taxon>Bacteria</taxon>
        <taxon>Pseudomonadati</taxon>
        <taxon>Planctomycetota</taxon>
        <taxon>Planctomycetia</taxon>
        <taxon>Pirellulales</taxon>
        <taxon>Pirellulaceae</taxon>
        <taxon>Blastopirellula</taxon>
    </lineage>
</organism>
<evidence type="ECO:0000256" key="9">
    <source>
        <dbReference type="ARBA" id="ARBA00023136"/>
    </source>
</evidence>
<dbReference type="PROSITE" id="PS50283">
    <property type="entry name" value="NA_SOLUT_SYMP_3"/>
    <property type="match status" value="1"/>
</dbReference>
<evidence type="ECO:0000256" key="11">
    <source>
        <dbReference type="RuleBase" id="RU362091"/>
    </source>
</evidence>
<gene>
    <name evidence="13" type="ORF">DSM3645_26814</name>
</gene>
<feature type="transmembrane region" description="Helical" evidence="12">
    <location>
        <begin position="434"/>
        <end position="456"/>
    </location>
</feature>
<feature type="transmembrane region" description="Helical" evidence="12">
    <location>
        <begin position="468"/>
        <end position="490"/>
    </location>
</feature>
<keyword evidence="8" id="KW-0406">Ion transport</keyword>
<feature type="transmembrane region" description="Helical" evidence="12">
    <location>
        <begin position="151"/>
        <end position="173"/>
    </location>
</feature>
<dbReference type="Pfam" id="PF00474">
    <property type="entry name" value="SSF"/>
    <property type="match status" value="1"/>
</dbReference>
<keyword evidence="4" id="KW-1003">Cell membrane</keyword>
<evidence type="ECO:0000256" key="5">
    <source>
        <dbReference type="ARBA" id="ARBA00022692"/>
    </source>
</evidence>
<evidence type="ECO:0000256" key="10">
    <source>
        <dbReference type="ARBA" id="ARBA00023201"/>
    </source>
</evidence>
<evidence type="ECO:0000256" key="4">
    <source>
        <dbReference type="ARBA" id="ARBA00022475"/>
    </source>
</evidence>
<dbReference type="GO" id="GO:0006814">
    <property type="term" value="P:sodium ion transport"/>
    <property type="evidence" value="ECO:0007669"/>
    <property type="project" value="UniProtKB-KW"/>
</dbReference>
<feature type="transmembrane region" description="Helical" evidence="12">
    <location>
        <begin position="376"/>
        <end position="397"/>
    </location>
</feature>
<feature type="transmembrane region" description="Helical" evidence="12">
    <location>
        <begin position="117"/>
        <end position="139"/>
    </location>
</feature>
<feature type="transmembrane region" description="Helical" evidence="12">
    <location>
        <begin position="228"/>
        <end position="249"/>
    </location>
</feature>
<keyword evidence="3" id="KW-0813">Transport</keyword>
<evidence type="ECO:0000256" key="1">
    <source>
        <dbReference type="ARBA" id="ARBA00004651"/>
    </source>
</evidence>
<evidence type="ECO:0000256" key="6">
    <source>
        <dbReference type="ARBA" id="ARBA00022989"/>
    </source>
</evidence>
<proteinExistence type="inferred from homology"/>
<dbReference type="Gene3D" id="1.20.1730.10">
    <property type="entry name" value="Sodium/glucose cotransporter"/>
    <property type="match status" value="1"/>
</dbReference>
<sequence length="514" mass="54930">MGWGDWSVIAIYGLVVIAIGWYVGRRNESAQEYFIGSGHTSPMLIGVSLFVTLLSTISYLSMPGEIIGKGPVYMTRIFAYPLAYVFIGYVLLPIYMRQRVTSAYELLETKLGGSVRMLGAALFIILRIIWMSLLVYLSAKTMTVMLGIGDAWIPALVVTTGLATVLYTSLGGFRAVIITDFLQALFLLVGVLCVLGVITYRVGGLQWLPTGWEPHWDQQPLYSFDPSTRVTVFGTILSTWMFLVCTSGGDQTAIQRFMSTKDASSARRASAYQAIAATIVSLMLGLAGFAMLSYCRIFHARIPIDLLSPEGADNVFPWFIAHELPMGIAGLVVAAMFAAAMSSLDSGVNSIAAVTITDFFDRFDCKPSTERGHLRLAQGIALVVGVLVVLGSSQVGSVPGNITVVTSKTANLLAPTLFCLFFFALFVPFANAYGVWAGAICGTLAAILSAFAGPIFGASSTNGGDPISFQWIAPLSLSTNIAVGMLVSFVTSGPKRSESAALSSDVSTTAASQR</sequence>
<dbReference type="EMBL" id="AANZ01000020">
    <property type="protein sequence ID" value="EAQ78564.1"/>
    <property type="molecule type" value="Genomic_DNA"/>
</dbReference>
<feature type="transmembrane region" description="Helical" evidence="12">
    <location>
        <begin position="409"/>
        <end position="427"/>
    </location>
</feature>
<comment type="similarity">
    <text evidence="2 11">Belongs to the sodium:solute symporter (SSF) (TC 2.A.21) family.</text>
</comment>
<name>A3ZY88_9BACT</name>